<protein>
    <submittedName>
        <fullName evidence="1">Uncharacterized protein</fullName>
    </submittedName>
</protein>
<name>A0A9P6UIA6_9FUNG</name>
<evidence type="ECO:0000313" key="2">
    <source>
        <dbReference type="Proteomes" id="UP000823405"/>
    </source>
</evidence>
<proteinExistence type="predicted"/>
<sequence>MGSKVSSHSKGNLDVTVSPVSVQVVLSGVDIAFRIDQKEQLCPYCNKAEGLSYTKEEDGTYVFTCSLCNKTQRRK</sequence>
<comment type="caution">
    <text evidence="1">The sequence shown here is derived from an EMBL/GenBank/DDBJ whole genome shotgun (WGS) entry which is preliminary data.</text>
</comment>
<organism evidence="1 2">
    <name type="scientific">Linnemannia gamsii</name>
    <dbReference type="NCBI Taxonomy" id="64522"/>
    <lineage>
        <taxon>Eukaryota</taxon>
        <taxon>Fungi</taxon>
        <taxon>Fungi incertae sedis</taxon>
        <taxon>Mucoromycota</taxon>
        <taxon>Mortierellomycotina</taxon>
        <taxon>Mortierellomycetes</taxon>
        <taxon>Mortierellales</taxon>
        <taxon>Mortierellaceae</taxon>
        <taxon>Linnemannia</taxon>
    </lineage>
</organism>
<gene>
    <name evidence="1" type="ORF">BGZ97_002742</name>
</gene>
<accession>A0A9P6UIA6</accession>
<dbReference type="OrthoDB" id="10396262at2759"/>
<reference evidence="1" key="1">
    <citation type="journal article" date="2020" name="Fungal Divers.">
        <title>Resolving the Mortierellaceae phylogeny through synthesis of multi-gene phylogenetics and phylogenomics.</title>
        <authorList>
            <person name="Vandepol N."/>
            <person name="Liber J."/>
            <person name="Desiro A."/>
            <person name="Na H."/>
            <person name="Kennedy M."/>
            <person name="Barry K."/>
            <person name="Grigoriev I.V."/>
            <person name="Miller A.N."/>
            <person name="O'Donnell K."/>
            <person name="Stajich J.E."/>
            <person name="Bonito G."/>
        </authorList>
    </citation>
    <scope>NUCLEOTIDE SEQUENCE</scope>
    <source>
        <strain evidence="1">NVP60</strain>
    </source>
</reference>
<evidence type="ECO:0000313" key="1">
    <source>
        <dbReference type="EMBL" id="KAG0301550.1"/>
    </source>
</evidence>
<dbReference type="AlphaFoldDB" id="A0A9P6UIA6"/>
<dbReference type="EMBL" id="JAAAIN010001615">
    <property type="protein sequence ID" value="KAG0301550.1"/>
    <property type="molecule type" value="Genomic_DNA"/>
</dbReference>
<dbReference type="Proteomes" id="UP000823405">
    <property type="component" value="Unassembled WGS sequence"/>
</dbReference>
<keyword evidence="2" id="KW-1185">Reference proteome</keyword>